<dbReference type="InterPro" id="IPR011150">
    <property type="entry name" value="Cutinase_monf"/>
</dbReference>
<keyword evidence="16" id="KW-1185">Reference proteome</keyword>
<comment type="subcellular location">
    <subcellularLocation>
        <location evidence="1 14">Secreted</location>
    </subcellularLocation>
</comment>
<evidence type="ECO:0000256" key="13">
    <source>
        <dbReference type="PIRSR" id="PIRSR611150-2"/>
    </source>
</evidence>
<name>A0A6G1GF41_9PEZI</name>
<dbReference type="AlphaFoldDB" id="A0A6G1GF41"/>
<dbReference type="GeneID" id="54421553"/>
<dbReference type="SUPFAM" id="SSF53474">
    <property type="entry name" value="alpha/beta-Hydrolases"/>
    <property type="match status" value="1"/>
</dbReference>
<dbReference type="PANTHER" id="PTHR48250">
    <property type="entry name" value="CUTINASE 2-RELATED"/>
    <property type="match status" value="1"/>
</dbReference>
<reference evidence="17" key="2">
    <citation type="submission" date="2020-04" db="EMBL/GenBank/DDBJ databases">
        <authorList>
            <consortium name="NCBI Genome Project"/>
        </authorList>
    </citation>
    <scope>NUCLEOTIDE SEQUENCE</scope>
    <source>
        <strain evidence="17">CBS 781.70</strain>
    </source>
</reference>
<evidence type="ECO:0000256" key="6">
    <source>
        <dbReference type="ARBA" id="ARBA00022729"/>
    </source>
</evidence>
<evidence type="ECO:0000256" key="11">
    <source>
        <dbReference type="ARBA" id="ARBA00074522"/>
    </source>
</evidence>
<dbReference type="FunFam" id="3.40.50.1820:FF:000235">
    <property type="entry name" value="Cutinase 1"/>
    <property type="match status" value="1"/>
</dbReference>
<evidence type="ECO:0000256" key="5">
    <source>
        <dbReference type="ARBA" id="ARBA00022525"/>
    </source>
</evidence>
<dbReference type="PANTHER" id="PTHR48250:SF3">
    <property type="entry name" value="CUTINASE 1-RELATED"/>
    <property type="match status" value="1"/>
</dbReference>
<evidence type="ECO:0000256" key="2">
    <source>
        <dbReference type="ARBA" id="ARBA00007534"/>
    </source>
</evidence>
<organism evidence="15">
    <name type="scientific">Eremomyces bilateralis CBS 781.70</name>
    <dbReference type="NCBI Taxonomy" id="1392243"/>
    <lineage>
        <taxon>Eukaryota</taxon>
        <taxon>Fungi</taxon>
        <taxon>Dikarya</taxon>
        <taxon>Ascomycota</taxon>
        <taxon>Pezizomycotina</taxon>
        <taxon>Dothideomycetes</taxon>
        <taxon>Dothideomycetes incertae sedis</taxon>
        <taxon>Eremomycetales</taxon>
        <taxon>Eremomycetaceae</taxon>
        <taxon>Eremomyces</taxon>
    </lineage>
</organism>
<evidence type="ECO:0000256" key="8">
    <source>
        <dbReference type="ARBA" id="ARBA00023157"/>
    </source>
</evidence>
<dbReference type="EMBL" id="ML975150">
    <property type="protein sequence ID" value="KAF1816536.1"/>
    <property type="molecule type" value="Genomic_DNA"/>
</dbReference>
<evidence type="ECO:0000256" key="14">
    <source>
        <dbReference type="RuleBase" id="RU361263"/>
    </source>
</evidence>
<dbReference type="GO" id="GO:0050525">
    <property type="term" value="F:cutinase activity"/>
    <property type="evidence" value="ECO:0007669"/>
    <property type="project" value="UniProtKB-UniRule"/>
</dbReference>
<dbReference type="GO" id="GO:0016052">
    <property type="term" value="P:carbohydrate catabolic process"/>
    <property type="evidence" value="ECO:0007669"/>
    <property type="project" value="TreeGrafter"/>
</dbReference>
<keyword evidence="6" id="KW-0732">Signal</keyword>
<dbReference type="Gene3D" id="3.40.50.1820">
    <property type="entry name" value="alpha/beta hydrolase"/>
    <property type="match status" value="1"/>
</dbReference>
<reference evidence="17" key="3">
    <citation type="submission" date="2025-04" db="UniProtKB">
        <authorList>
            <consortium name="RefSeq"/>
        </authorList>
    </citation>
    <scope>IDENTIFICATION</scope>
    <source>
        <strain evidence="17">CBS 781.70</strain>
    </source>
</reference>
<evidence type="ECO:0000256" key="1">
    <source>
        <dbReference type="ARBA" id="ARBA00004613"/>
    </source>
</evidence>
<feature type="disulfide bond" evidence="13">
    <location>
        <begin position="19"/>
        <end position="95"/>
    </location>
</feature>
<comment type="similarity">
    <text evidence="2 14">Belongs to the cutinase family.</text>
</comment>
<evidence type="ECO:0000256" key="7">
    <source>
        <dbReference type="ARBA" id="ARBA00022801"/>
    </source>
</evidence>
<reference evidence="15 17" key="1">
    <citation type="submission" date="2020-01" db="EMBL/GenBank/DDBJ databases">
        <authorList>
            <consortium name="DOE Joint Genome Institute"/>
            <person name="Haridas S."/>
            <person name="Albert R."/>
            <person name="Binder M."/>
            <person name="Bloem J."/>
            <person name="Labutti K."/>
            <person name="Salamov A."/>
            <person name="Andreopoulos B."/>
            <person name="Baker S.E."/>
            <person name="Barry K."/>
            <person name="Bills G."/>
            <person name="Bluhm B.H."/>
            <person name="Cannon C."/>
            <person name="Castanera R."/>
            <person name="Culley D.E."/>
            <person name="Daum C."/>
            <person name="Ezra D."/>
            <person name="Gonzalez J.B."/>
            <person name="Henrissat B."/>
            <person name="Kuo A."/>
            <person name="Liang C."/>
            <person name="Lipzen A."/>
            <person name="Lutzoni F."/>
            <person name="Magnuson J."/>
            <person name="Mondo S."/>
            <person name="Nolan M."/>
            <person name="Ohm R."/>
            <person name="Pangilinan J."/>
            <person name="Park H.-J."/>
            <person name="Ramirez L."/>
            <person name="Alfaro M."/>
            <person name="Sun H."/>
            <person name="Tritt A."/>
            <person name="Yoshinaga Y."/>
            <person name="Zwiers L.-H."/>
            <person name="Turgeon B.G."/>
            <person name="Goodwin S.B."/>
            <person name="Spatafora J.W."/>
            <person name="Crous P.W."/>
            <person name="Grigoriev I.V."/>
        </authorList>
    </citation>
    <scope>NUCLEOTIDE SEQUENCE</scope>
    <source>
        <strain evidence="15 17">CBS 781.70</strain>
    </source>
</reference>
<evidence type="ECO:0000313" key="15">
    <source>
        <dbReference type="EMBL" id="KAF1816536.1"/>
    </source>
</evidence>
<sequence>MAAPAPAPQQTSNDLSKGCQPVIFVFARGSTEPGNMGYLVGPQTCTALKKGGGVACQGVGGAYTASIMDNVSTLGTTQAAINEAKKTFSNAAKKCPDAKIVFGGYSQGAAVMHGAVSSLEAGLKEKVVGGVLYGDTRNQEDKGQIPNYPKEAVKIFCRSDDGVCGAGLSVTAGHLAYGSDVNAAVQFLRQRIGK</sequence>
<dbReference type="Pfam" id="PF01083">
    <property type="entry name" value="Cutinase"/>
    <property type="match status" value="1"/>
</dbReference>
<evidence type="ECO:0000256" key="10">
    <source>
        <dbReference type="ARBA" id="ARBA00057514"/>
    </source>
</evidence>
<evidence type="ECO:0000256" key="9">
    <source>
        <dbReference type="ARBA" id="ARBA00034045"/>
    </source>
</evidence>
<dbReference type="Proteomes" id="UP000504638">
    <property type="component" value="Unplaced"/>
</dbReference>
<dbReference type="RefSeq" id="XP_033538167.1">
    <property type="nucleotide sequence ID" value="XM_033680983.1"/>
</dbReference>
<comment type="function">
    <text evidence="10">Catalyzes the hydrolysis of complex carboxylic polyesters found in the cell wall of plants. Degrades cutin, a macromolecule that forms the structure of the plant cuticle. Allows pathogenic fungi to penetrate through the cuticular barrier into the host plant during the initial stage of fungal infection.</text>
</comment>
<protein>
    <recommendedName>
        <fullName evidence="11 14">Cutinase</fullName>
        <ecNumber evidence="3 14">3.1.1.74</ecNumber>
    </recommendedName>
</protein>
<keyword evidence="8 13" id="KW-1015">Disulfide bond</keyword>
<evidence type="ECO:0000256" key="12">
    <source>
        <dbReference type="PIRSR" id="PIRSR611150-1"/>
    </source>
</evidence>
<accession>A0A6G1GF41</accession>
<evidence type="ECO:0000256" key="4">
    <source>
        <dbReference type="ARBA" id="ARBA00022487"/>
    </source>
</evidence>
<dbReference type="PROSITE" id="PS00155">
    <property type="entry name" value="CUTINASE_1"/>
    <property type="match status" value="1"/>
</dbReference>
<gene>
    <name evidence="15 17" type="ORF">P152DRAFT_470546</name>
</gene>
<evidence type="ECO:0000256" key="3">
    <source>
        <dbReference type="ARBA" id="ARBA00013095"/>
    </source>
</evidence>
<feature type="active site" description="Proton donor/acceptor" evidence="12">
    <location>
        <position position="174"/>
    </location>
</feature>
<dbReference type="PRINTS" id="PR00129">
    <property type="entry name" value="CUTINASE"/>
</dbReference>
<proteinExistence type="inferred from homology"/>
<keyword evidence="7 14" id="KW-0378">Hydrolase</keyword>
<feature type="active site" description="Nucleophile" evidence="12">
    <location>
        <position position="106"/>
    </location>
</feature>
<dbReference type="InterPro" id="IPR043580">
    <property type="entry name" value="CUTINASE_1"/>
</dbReference>
<feature type="disulfide bond" evidence="13">
    <location>
        <begin position="157"/>
        <end position="164"/>
    </location>
</feature>
<comment type="catalytic activity">
    <reaction evidence="9 14">
        <text>cutin + H2O = cutin monomers.</text>
        <dbReference type="EC" id="3.1.1.74"/>
    </reaction>
</comment>
<dbReference type="SMART" id="SM01110">
    <property type="entry name" value="Cutinase"/>
    <property type="match status" value="1"/>
</dbReference>
<keyword evidence="5 14" id="KW-0964">Secreted</keyword>
<evidence type="ECO:0000313" key="16">
    <source>
        <dbReference type="Proteomes" id="UP000504638"/>
    </source>
</evidence>
<evidence type="ECO:0000313" key="17">
    <source>
        <dbReference type="RefSeq" id="XP_033538167.1"/>
    </source>
</evidence>
<dbReference type="GO" id="GO:0005576">
    <property type="term" value="C:extracellular region"/>
    <property type="evidence" value="ECO:0007669"/>
    <property type="project" value="UniProtKB-SubCell"/>
</dbReference>
<dbReference type="OrthoDB" id="2975078at2759"/>
<dbReference type="InterPro" id="IPR029058">
    <property type="entry name" value="AB_hydrolase_fold"/>
</dbReference>
<keyword evidence="4 14" id="KW-0719">Serine esterase</keyword>
<dbReference type="EC" id="3.1.1.74" evidence="3 14"/>
<dbReference type="InterPro" id="IPR000675">
    <property type="entry name" value="Cutinase/axe"/>
</dbReference>
<feature type="active site" evidence="12">
    <location>
        <position position="161"/>
    </location>
</feature>